<evidence type="ECO:0000313" key="2">
    <source>
        <dbReference type="EMBL" id="PWW71672.1"/>
    </source>
</evidence>
<feature type="non-terminal residue" evidence="2">
    <location>
        <position position="1"/>
    </location>
</feature>
<sequence>VRKAPGLARPITPPDAANTAREASVDTLAALVAVDTASSSKSIMGGGTSSSKSFLRGQVQIISKAGQRKKAFLSYRECNQYLEKAKPYCDVVFSICIPAWWIQCIACGV</sequence>
<evidence type="ECO:0000313" key="3">
    <source>
        <dbReference type="Proteomes" id="UP000246991"/>
    </source>
</evidence>
<evidence type="ECO:0000256" key="1">
    <source>
        <dbReference type="SAM" id="MobiDB-lite"/>
    </source>
</evidence>
<proteinExistence type="predicted"/>
<dbReference type="Proteomes" id="UP000246991">
    <property type="component" value="Unassembled WGS sequence"/>
</dbReference>
<name>A0A317SB26_9PEZI</name>
<keyword evidence="3" id="KW-1185">Reference proteome</keyword>
<dbReference type="AlphaFoldDB" id="A0A317SB26"/>
<dbReference type="EMBL" id="PYWC01000151">
    <property type="protein sequence ID" value="PWW71672.1"/>
    <property type="molecule type" value="Genomic_DNA"/>
</dbReference>
<protein>
    <submittedName>
        <fullName evidence="2">Uncharacterized protein</fullName>
    </submittedName>
</protein>
<feature type="region of interest" description="Disordered" evidence="1">
    <location>
        <begin position="1"/>
        <end position="20"/>
    </location>
</feature>
<accession>A0A317SB26</accession>
<gene>
    <name evidence="2" type="ORF">C7212DRAFT_338928</name>
</gene>
<reference evidence="2 3" key="1">
    <citation type="submission" date="2018-03" db="EMBL/GenBank/DDBJ databases">
        <title>Genomes of Pezizomycetes fungi and the evolution of truffles.</title>
        <authorList>
            <person name="Murat C."/>
            <person name="Payen T."/>
            <person name="Noel B."/>
            <person name="Kuo A."/>
            <person name="Martin F.M."/>
        </authorList>
    </citation>
    <scope>NUCLEOTIDE SEQUENCE [LARGE SCALE GENOMIC DNA]</scope>
    <source>
        <strain evidence="2">091103-1</strain>
    </source>
</reference>
<organism evidence="2 3">
    <name type="scientific">Tuber magnatum</name>
    <name type="common">white Piedmont truffle</name>
    <dbReference type="NCBI Taxonomy" id="42249"/>
    <lineage>
        <taxon>Eukaryota</taxon>
        <taxon>Fungi</taxon>
        <taxon>Dikarya</taxon>
        <taxon>Ascomycota</taxon>
        <taxon>Pezizomycotina</taxon>
        <taxon>Pezizomycetes</taxon>
        <taxon>Pezizales</taxon>
        <taxon>Tuberaceae</taxon>
        <taxon>Tuber</taxon>
    </lineage>
</organism>
<comment type="caution">
    <text evidence="2">The sequence shown here is derived from an EMBL/GenBank/DDBJ whole genome shotgun (WGS) entry which is preliminary data.</text>
</comment>